<keyword evidence="4" id="KW-1185">Reference proteome</keyword>
<dbReference type="Proteomes" id="UP000798951">
    <property type="component" value="Unassembled WGS sequence"/>
</dbReference>
<evidence type="ECO:0000256" key="1">
    <source>
        <dbReference type="ARBA" id="ARBA00022630"/>
    </source>
</evidence>
<dbReference type="PANTHER" id="PTHR43656:SF2">
    <property type="entry name" value="BINDING OXIDOREDUCTASE, PUTATIVE (AFU_ORTHOLOGUE AFUA_2G08260)-RELATED"/>
    <property type="match status" value="1"/>
</dbReference>
<reference evidence="3 4" key="1">
    <citation type="submission" date="2019-07" db="EMBL/GenBank/DDBJ databases">
        <title>Genomic Encyclopedia of Type Strains, Phase IV (KMG-IV): sequencing the most valuable type-strain genomes for metagenomic binning, comparative biology and taxonomic classification.</title>
        <authorList>
            <person name="Goeker M."/>
        </authorList>
    </citation>
    <scope>NUCLEOTIDE SEQUENCE [LARGE SCALE GENOMIC DNA]</scope>
    <source>
        <strain evidence="3 4">DSM 44831</strain>
    </source>
</reference>
<comment type="caution">
    <text evidence="3">The sequence shown here is derived from an EMBL/GenBank/DDBJ whole genome shotgun (WGS) entry which is preliminary data.</text>
</comment>
<sequence length="153" mass="16998">MGAPPREAYFLELAAQLAESSELPLLLTGGISRRETAERVLADNVALIGMATALAVTPDLPNRWREGLAAAGALRRVTWSDKSLASLAEMAMVRYQMRRMAASKDPALGVLPAWAIVADQRVQRRALRRYSRWLAENRESSRVEWPRLPSSAR</sequence>
<dbReference type="EMBL" id="VMSD01000008">
    <property type="protein sequence ID" value="KAF0845212.1"/>
    <property type="molecule type" value="Genomic_DNA"/>
</dbReference>
<keyword evidence="1" id="KW-0285">Flavoprotein</keyword>
<evidence type="ECO:0000256" key="2">
    <source>
        <dbReference type="ARBA" id="ARBA00023002"/>
    </source>
</evidence>
<organism evidence="3 4">
    <name type="scientific">Nocardia caishijiensis</name>
    <dbReference type="NCBI Taxonomy" id="184756"/>
    <lineage>
        <taxon>Bacteria</taxon>
        <taxon>Bacillati</taxon>
        <taxon>Actinomycetota</taxon>
        <taxon>Actinomycetes</taxon>
        <taxon>Mycobacteriales</taxon>
        <taxon>Nocardiaceae</taxon>
        <taxon>Nocardia</taxon>
    </lineage>
</organism>
<accession>A0ABQ6YHD9</accession>
<evidence type="ECO:0000313" key="3">
    <source>
        <dbReference type="EMBL" id="KAF0845212.1"/>
    </source>
</evidence>
<gene>
    <name evidence="3" type="ORF">FNL39_10820</name>
</gene>
<keyword evidence="2" id="KW-0560">Oxidoreductase</keyword>
<dbReference type="Gene3D" id="3.20.20.70">
    <property type="entry name" value="Aldolase class I"/>
    <property type="match status" value="1"/>
</dbReference>
<dbReference type="InterPro" id="IPR013785">
    <property type="entry name" value="Aldolase_TIM"/>
</dbReference>
<dbReference type="PANTHER" id="PTHR43656">
    <property type="entry name" value="BINDING OXIDOREDUCTASE, PUTATIVE (AFU_ORTHOLOGUE AFUA_2G08260)-RELATED"/>
    <property type="match status" value="1"/>
</dbReference>
<name>A0ABQ6YHD9_9NOCA</name>
<proteinExistence type="predicted"/>
<protein>
    <recommendedName>
        <fullName evidence="5">NADH:flavin oxidoreductase/NADH oxidase family protein</fullName>
    </recommendedName>
</protein>
<evidence type="ECO:0008006" key="5">
    <source>
        <dbReference type="Google" id="ProtNLM"/>
    </source>
</evidence>
<evidence type="ECO:0000313" key="4">
    <source>
        <dbReference type="Proteomes" id="UP000798951"/>
    </source>
</evidence>
<dbReference type="SUPFAM" id="SSF51395">
    <property type="entry name" value="FMN-linked oxidoreductases"/>
    <property type="match status" value="1"/>
</dbReference>
<dbReference type="InterPro" id="IPR051799">
    <property type="entry name" value="NADH_flavin_oxidoreductase"/>
</dbReference>